<protein>
    <submittedName>
        <fullName evidence="1">Uncharacterized protein</fullName>
    </submittedName>
</protein>
<sequence length="123" mass="14135">MNFIDTILGPKIGLKEPKRACKMATVARQLWPFWLSTVALLQARWARMRKSVGFSDGLRQVFRSGWRVFTEVLLLILFVTDRCLQRLPSAFFIEYVSNTQIGFTTQYQPSLMASFPKSEVIGI</sequence>
<dbReference type="AlphaFoldDB" id="E6KB43"/>
<evidence type="ECO:0000313" key="1">
    <source>
        <dbReference type="EMBL" id="EFU29199.1"/>
    </source>
</evidence>
<accession>E6KB43</accession>
<dbReference type="EMBL" id="AEPD01000052">
    <property type="protein sequence ID" value="EFU29199.1"/>
    <property type="molecule type" value="Genomic_DNA"/>
</dbReference>
<evidence type="ECO:0000313" key="2">
    <source>
        <dbReference type="Proteomes" id="UP000003112"/>
    </source>
</evidence>
<comment type="caution">
    <text evidence="1">The sequence shown here is derived from an EMBL/GenBank/DDBJ whole genome shotgun (WGS) entry which is preliminary data.</text>
</comment>
<dbReference type="HOGENOM" id="CLU_2013189_0_0_10"/>
<dbReference type="Proteomes" id="UP000003112">
    <property type="component" value="Unassembled WGS sequence"/>
</dbReference>
<name>E6KB43_9BACT</name>
<reference evidence="1 2" key="1">
    <citation type="submission" date="2010-10" db="EMBL/GenBank/DDBJ databases">
        <authorList>
            <person name="Muzny D."/>
            <person name="Qin X."/>
            <person name="Deng J."/>
            <person name="Jiang H."/>
            <person name="Liu Y."/>
            <person name="Qu J."/>
            <person name="Song X.-Z."/>
            <person name="Zhang L."/>
            <person name="Thornton R."/>
            <person name="Coyle M."/>
            <person name="Francisco L."/>
            <person name="Jackson L."/>
            <person name="Javaid M."/>
            <person name="Korchina V."/>
            <person name="Kovar C."/>
            <person name="Mata R."/>
            <person name="Mathew T."/>
            <person name="Ngo R."/>
            <person name="Nguyen L."/>
            <person name="Nguyen N."/>
            <person name="Okwuonu G."/>
            <person name="Ongeri F."/>
            <person name="Pham C."/>
            <person name="Simmons D."/>
            <person name="Wilczek-Boney K."/>
            <person name="Hale W."/>
            <person name="Jakkamsetti A."/>
            <person name="Pham P."/>
            <person name="Ruth R."/>
            <person name="San Lucas F."/>
            <person name="Warren J."/>
            <person name="Zhang J."/>
            <person name="Zhao Z."/>
            <person name="Zhou C."/>
            <person name="Zhu D."/>
            <person name="Lee S."/>
            <person name="Bess C."/>
            <person name="Blankenburg K."/>
            <person name="Forbes L."/>
            <person name="Fu Q."/>
            <person name="Gubbala S."/>
            <person name="Hirani K."/>
            <person name="Jayaseelan J.C."/>
            <person name="Lara F."/>
            <person name="Munidasa M."/>
            <person name="Palculict T."/>
            <person name="Patil S."/>
            <person name="Pu L.-L."/>
            <person name="Saada N."/>
            <person name="Tang L."/>
            <person name="Weissenberger G."/>
            <person name="Zhu Y."/>
            <person name="Hemphill L."/>
            <person name="Shang Y."/>
            <person name="Youmans B."/>
            <person name="Ayvaz T."/>
            <person name="Ross M."/>
            <person name="Santibanez J."/>
            <person name="Aqrawi P."/>
            <person name="Gross S."/>
            <person name="Joshi V."/>
            <person name="Fowler G."/>
            <person name="Nazareth L."/>
            <person name="Reid J."/>
            <person name="Worley K."/>
            <person name="Petrosino J."/>
            <person name="Highlander S."/>
            <person name="Gibbs R."/>
        </authorList>
    </citation>
    <scope>NUCLEOTIDE SEQUENCE [LARGE SCALE GENOMIC DNA]</scope>
    <source>
        <strain evidence="1 2">ATCC 33574</strain>
    </source>
</reference>
<keyword evidence="2" id="KW-1185">Reference proteome</keyword>
<organism evidence="1 2">
    <name type="scientific">Segatella buccae ATCC 33574</name>
    <dbReference type="NCBI Taxonomy" id="873513"/>
    <lineage>
        <taxon>Bacteria</taxon>
        <taxon>Pseudomonadati</taxon>
        <taxon>Bacteroidota</taxon>
        <taxon>Bacteroidia</taxon>
        <taxon>Bacteroidales</taxon>
        <taxon>Prevotellaceae</taxon>
        <taxon>Segatella</taxon>
    </lineage>
</organism>
<proteinExistence type="predicted"/>
<gene>
    <name evidence="1" type="ORF">HMPREF6485_2830</name>
</gene>